<keyword evidence="1" id="KW-1133">Transmembrane helix</keyword>
<reference evidence="2 3" key="1">
    <citation type="submission" date="2019-05" db="EMBL/GenBank/DDBJ databases">
        <title>Arcobacter sp. nov., isolated from sea sediment.</title>
        <authorList>
            <person name="Kim W."/>
        </authorList>
    </citation>
    <scope>NUCLEOTIDE SEQUENCE [LARGE SCALE GENOMIC DNA]</scope>
    <source>
        <strain evidence="2 3">CAU 1517</strain>
    </source>
</reference>
<feature type="transmembrane region" description="Helical" evidence="1">
    <location>
        <begin position="254"/>
        <end position="277"/>
    </location>
</feature>
<evidence type="ECO:0000313" key="3">
    <source>
        <dbReference type="Proteomes" id="UP000308901"/>
    </source>
</evidence>
<feature type="transmembrane region" description="Helical" evidence="1">
    <location>
        <begin position="53"/>
        <end position="75"/>
    </location>
</feature>
<dbReference type="Proteomes" id="UP000308901">
    <property type="component" value="Unassembled WGS sequence"/>
</dbReference>
<feature type="transmembrane region" description="Helical" evidence="1">
    <location>
        <begin position="135"/>
        <end position="153"/>
    </location>
</feature>
<feature type="transmembrane region" description="Helical" evidence="1">
    <location>
        <begin position="104"/>
        <end position="123"/>
    </location>
</feature>
<evidence type="ECO:0000313" key="2">
    <source>
        <dbReference type="EMBL" id="TLP40844.1"/>
    </source>
</evidence>
<keyword evidence="3" id="KW-1185">Reference proteome</keyword>
<evidence type="ECO:0000256" key="1">
    <source>
        <dbReference type="SAM" id="Phobius"/>
    </source>
</evidence>
<sequence length="319" mass="36553">MILLSPYIQSVLIVESIIFLLCLVGLFWAVKISLYFNPKSTISKQYNLNKKSYLVATIIKFALIVKLLLFLFYIWTMDTISEIVPGAMCAAGIVSATEFGPELLMIKLLILFGLFAWLLLHSLDINEVDYPYTKLKFIIFQPICILIGIELFMEVYHFMQISTDVPVHCCSVVFEQSSAGTASLMQNESLLLILFYSIFIASLIFGLFKKAILFSIFSLAFMFVGIQTLIRFFSSYVYELPTHKCPFCLLQSDYYYVGYLIYILFFIGAAMAVNVFILHLLKKAPKKSFYKISIIANTLLIVILSFYPIIYYIKNGVWL</sequence>
<accession>A0A5R8Y405</accession>
<keyword evidence="1" id="KW-0472">Membrane</keyword>
<dbReference type="OrthoDB" id="9788139at2"/>
<comment type="caution">
    <text evidence="2">The sequence shown here is derived from an EMBL/GenBank/DDBJ whole genome shotgun (WGS) entry which is preliminary data.</text>
</comment>
<dbReference type="AlphaFoldDB" id="A0A5R8Y405"/>
<feature type="transmembrane region" description="Helical" evidence="1">
    <location>
        <begin position="289"/>
        <end position="313"/>
    </location>
</feature>
<gene>
    <name evidence="2" type="ORF">FDK22_02170</name>
</gene>
<feature type="transmembrane region" description="Helical" evidence="1">
    <location>
        <begin position="190"/>
        <end position="208"/>
    </location>
</feature>
<name>A0A5R8Y405_9BACT</name>
<organism evidence="2 3">
    <name type="scientific">Arcobacter arenosus</name>
    <dbReference type="NCBI Taxonomy" id="2576037"/>
    <lineage>
        <taxon>Bacteria</taxon>
        <taxon>Pseudomonadati</taxon>
        <taxon>Campylobacterota</taxon>
        <taxon>Epsilonproteobacteria</taxon>
        <taxon>Campylobacterales</taxon>
        <taxon>Arcobacteraceae</taxon>
        <taxon>Arcobacter</taxon>
    </lineage>
</organism>
<dbReference type="RefSeq" id="WP_138151246.1">
    <property type="nucleotide sequence ID" value="NZ_VANU01000001.1"/>
</dbReference>
<protein>
    <submittedName>
        <fullName evidence="2">Uncharacterized protein</fullName>
    </submittedName>
</protein>
<feature type="transmembrane region" description="Helical" evidence="1">
    <location>
        <begin position="12"/>
        <end position="32"/>
    </location>
</feature>
<proteinExistence type="predicted"/>
<feature type="transmembrane region" description="Helical" evidence="1">
    <location>
        <begin position="213"/>
        <end position="234"/>
    </location>
</feature>
<keyword evidence="1" id="KW-0812">Transmembrane</keyword>
<dbReference type="EMBL" id="VANU01000001">
    <property type="protein sequence ID" value="TLP40844.1"/>
    <property type="molecule type" value="Genomic_DNA"/>
</dbReference>